<accession>A0A2P8A7L9</accession>
<evidence type="ECO:0000256" key="1">
    <source>
        <dbReference type="SAM" id="MobiDB-lite"/>
    </source>
</evidence>
<reference evidence="2 3" key="1">
    <citation type="submission" date="2017-05" db="EMBL/GenBank/DDBJ databases">
        <title>Draft genome sequence of Elsinoe australis.</title>
        <authorList>
            <person name="Cheng Q."/>
        </authorList>
    </citation>
    <scope>NUCLEOTIDE SEQUENCE [LARGE SCALE GENOMIC DNA]</scope>
    <source>
        <strain evidence="2 3">NL1</strain>
    </source>
</reference>
<organism evidence="2 3">
    <name type="scientific">Elsinoe australis</name>
    <dbReference type="NCBI Taxonomy" id="40998"/>
    <lineage>
        <taxon>Eukaryota</taxon>
        <taxon>Fungi</taxon>
        <taxon>Dikarya</taxon>
        <taxon>Ascomycota</taxon>
        <taxon>Pezizomycotina</taxon>
        <taxon>Dothideomycetes</taxon>
        <taxon>Dothideomycetidae</taxon>
        <taxon>Myriangiales</taxon>
        <taxon>Elsinoaceae</taxon>
        <taxon>Elsinoe</taxon>
    </lineage>
</organism>
<keyword evidence="3" id="KW-1185">Reference proteome</keyword>
<evidence type="ECO:0000313" key="3">
    <source>
        <dbReference type="Proteomes" id="UP000243723"/>
    </source>
</evidence>
<dbReference type="EMBL" id="NHZQ01000060">
    <property type="protein sequence ID" value="PSK56467.1"/>
    <property type="molecule type" value="Genomic_DNA"/>
</dbReference>
<dbReference type="Proteomes" id="UP000243723">
    <property type="component" value="Unassembled WGS sequence"/>
</dbReference>
<feature type="compositionally biased region" description="Polar residues" evidence="1">
    <location>
        <begin position="188"/>
        <end position="209"/>
    </location>
</feature>
<evidence type="ECO:0000313" key="2">
    <source>
        <dbReference type="EMBL" id="PSK56467.1"/>
    </source>
</evidence>
<comment type="caution">
    <text evidence="2">The sequence shown here is derived from an EMBL/GenBank/DDBJ whole genome shotgun (WGS) entry which is preliminary data.</text>
</comment>
<feature type="region of interest" description="Disordered" evidence="1">
    <location>
        <begin position="182"/>
        <end position="244"/>
    </location>
</feature>
<proteinExistence type="predicted"/>
<feature type="region of interest" description="Disordered" evidence="1">
    <location>
        <begin position="67"/>
        <end position="103"/>
    </location>
</feature>
<name>A0A2P8A7L9_9PEZI</name>
<gene>
    <name evidence="2" type="ORF">B9Z65_6091</name>
</gene>
<sequence>MLFQPITHIAPDVVRFCLVSTALLGITAASKRPSSAISISNSSLSSVPPSPQPQAVTGGLRVIEENASATTQSCRKPNPTRKSSRRFPGDLVTTVNKPTAGGKAGTAEWQEEAARVAPNEAAVVAEREKNMAPKIQAQKKERGRLFAKGNSTDARRVKPLPGSDPTSKIHVEQQLGKEVQKIRGGNTLPPTNTGSVQGPSHFTQSQKPTSFKPGCVDGPNQPGCGPVNDECQHTGEPTTNYVKPADIPAADKASLAAKDGAAKARQATAAQAQKSGGTA</sequence>
<dbReference type="AlphaFoldDB" id="A0A2P8A7L9"/>
<protein>
    <submittedName>
        <fullName evidence="2">Uncharacterized protein</fullName>
    </submittedName>
</protein>